<keyword evidence="2" id="KW-1185">Reference proteome</keyword>
<name>A0A4Y2MLA7_ARAVE</name>
<protein>
    <submittedName>
        <fullName evidence="1">Uncharacterized protein</fullName>
    </submittedName>
</protein>
<accession>A0A4Y2MLA7</accession>
<organism evidence="1 2">
    <name type="scientific">Araneus ventricosus</name>
    <name type="common">Orbweaver spider</name>
    <name type="synonym">Epeira ventricosa</name>
    <dbReference type="NCBI Taxonomy" id="182803"/>
    <lineage>
        <taxon>Eukaryota</taxon>
        <taxon>Metazoa</taxon>
        <taxon>Ecdysozoa</taxon>
        <taxon>Arthropoda</taxon>
        <taxon>Chelicerata</taxon>
        <taxon>Arachnida</taxon>
        <taxon>Araneae</taxon>
        <taxon>Araneomorphae</taxon>
        <taxon>Entelegynae</taxon>
        <taxon>Araneoidea</taxon>
        <taxon>Araneidae</taxon>
        <taxon>Araneus</taxon>
    </lineage>
</organism>
<dbReference type="Proteomes" id="UP000499080">
    <property type="component" value="Unassembled WGS sequence"/>
</dbReference>
<reference evidence="1 2" key="1">
    <citation type="journal article" date="2019" name="Sci. Rep.">
        <title>Orb-weaving spider Araneus ventricosus genome elucidates the spidroin gene catalogue.</title>
        <authorList>
            <person name="Kono N."/>
            <person name="Nakamura H."/>
            <person name="Ohtoshi R."/>
            <person name="Moran D.A.P."/>
            <person name="Shinohara A."/>
            <person name="Yoshida Y."/>
            <person name="Fujiwara M."/>
            <person name="Mori M."/>
            <person name="Tomita M."/>
            <person name="Arakawa K."/>
        </authorList>
    </citation>
    <scope>NUCLEOTIDE SEQUENCE [LARGE SCALE GENOMIC DNA]</scope>
</reference>
<comment type="caution">
    <text evidence="1">The sequence shown here is derived from an EMBL/GenBank/DDBJ whole genome shotgun (WGS) entry which is preliminary data.</text>
</comment>
<sequence length="99" mass="11299">MHMSTDIRRNMSADIRQPSVWSEMWLSAGVLDQSHSGGVEKKKGSPYNPFCILEAKLRYQLPVLNQHFLNCFLNCQFPNHMKRTNSTLLGDSFRSPTGV</sequence>
<evidence type="ECO:0000313" key="2">
    <source>
        <dbReference type="Proteomes" id="UP000499080"/>
    </source>
</evidence>
<dbReference type="EMBL" id="BGPR01282799">
    <property type="protein sequence ID" value="GBN27935.1"/>
    <property type="molecule type" value="Genomic_DNA"/>
</dbReference>
<proteinExistence type="predicted"/>
<dbReference type="AlphaFoldDB" id="A0A4Y2MLA7"/>
<evidence type="ECO:0000313" key="1">
    <source>
        <dbReference type="EMBL" id="GBN27935.1"/>
    </source>
</evidence>
<gene>
    <name evidence="1" type="ORF">AVEN_21378_1</name>
</gene>